<name>A0A8K0T8V3_9PEZI</name>
<feature type="compositionally biased region" description="Polar residues" evidence="1">
    <location>
        <begin position="191"/>
        <end position="200"/>
    </location>
</feature>
<accession>A0A8K0T8V3</accession>
<organism evidence="2 3">
    <name type="scientific">Plectosphaerella cucumerina</name>
    <dbReference type="NCBI Taxonomy" id="40658"/>
    <lineage>
        <taxon>Eukaryota</taxon>
        <taxon>Fungi</taxon>
        <taxon>Dikarya</taxon>
        <taxon>Ascomycota</taxon>
        <taxon>Pezizomycotina</taxon>
        <taxon>Sordariomycetes</taxon>
        <taxon>Hypocreomycetidae</taxon>
        <taxon>Glomerellales</taxon>
        <taxon>Plectosphaerellaceae</taxon>
        <taxon>Plectosphaerella</taxon>
    </lineage>
</organism>
<proteinExistence type="predicted"/>
<evidence type="ECO:0000256" key="1">
    <source>
        <dbReference type="SAM" id="MobiDB-lite"/>
    </source>
</evidence>
<protein>
    <submittedName>
        <fullName evidence="2">Uncharacterized protein</fullName>
    </submittedName>
</protein>
<evidence type="ECO:0000313" key="2">
    <source>
        <dbReference type="EMBL" id="KAH7347630.1"/>
    </source>
</evidence>
<feature type="region of interest" description="Disordered" evidence="1">
    <location>
        <begin position="122"/>
        <end position="237"/>
    </location>
</feature>
<gene>
    <name evidence="2" type="ORF">B0T11DRAFT_143223</name>
</gene>
<feature type="compositionally biased region" description="Basic and acidic residues" evidence="1">
    <location>
        <begin position="205"/>
        <end position="214"/>
    </location>
</feature>
<dbReference type="EMBL" id="JAGPXD010000007">
    <property type="protein sequence ID" value="KAH7347630.1"/>
    <property type="molecule type" value="Genomic_DNA"/>
</dbReference>
<comment type="caution">
    <text evidence="2">The sequence shown here is derived from an EMBL/GenBank/DDBJ whole genome shotgun (WGS) entry which is preliminary data.</text>
</comment>
<keyword evidence="3" id="KW-1185">Reference proteome</keyword>
<feature type="compositionally biased region" description="Polar residues" evidence="1">
    <location>
        <begin position="123"/>
        <end position="133"/>
    </location>
</feature>
<sequence>MLGGAVNPSHDTRLVETCVWLEIGPAVLRRRLGSQVKSSTPLPDLRRMGARDTRLGKGLGVSNLLTCIDSTWRSTRMGRRLLDEQRQPDLGWYGAFFSFASFRVPIVRQLCRSGIRPSILAQPLQQTQGTSGSERAMMGGKESIPGPGERETRQGLAIVHARCCKPTPRRPRQGLRGSGRDGSRSVAACTSAAQATNLQGVASRAGHEEAEMSPEHGSPWRPWGLAPAANSQAGLPL</sequence>
<evidence type="ECO:0000313" key="3">
    <source>
        <dbReference type="Proteomes" id="UP000813385"/>
    </source>
</evidence>
<dbReference type="Proteomes" id="UP000813385">
    <property type="component" value="Unassembled WGS sequence"/>
</dbReference>
<reference evidence="2" key="1">
    <citation type="journal article" date="2021" name="Nat. Commun.">
        <title>Genetic determinants of endophytism in the Arabidopsis root mycobiome.</title>
        <authorList>
            <person name="Mesny F."/>
            <person name="Miyauchi S."/>
            <person name="Thiergart T."/>
            <person name="Pickel B."/>
            <person name="Atanasova L."/>
            <person name="Karlsson M."/>
            <person name="Huettel B."/>
            <person name="Barry K.W."/>
            <person name="Haridas S."/>
            <person name="Chen C."/>
            <person name="Bauer D."/>
            <person name="Andreopoulos W."/>
            <person name="Pangilinan J."/>
            <person name="LaButti K."/>
            <person name="Riley R."/>
            <person name="Lipzen A."/>
            <person name="Clum A."/>
            <person name="Drula E."/>
            <person name="Henrissat B."/>
            <person name="Kohler A."/>
            <person name="Grigoriev I.V."/>
            <person name="Martin F.M."/>
            <person name="Hacquard S."/>
        </authorList>
    </citation>
    <scope>NUCLEOTIDE SEQUENCE</scope>
    <source>
        <strain evidence="2">MPI-CAGE-AT-0016</strain>
    </source>
</reference>
<dbReference type="AlphaFoldDB" id="A0A8K0T8V3"/>